<dbReference type="RefSeq" id="WP_212999882.1">
    <property type="nucleotide sequence ID" value="NZ_BAAATW010000005.1"/>
</dbReference>
<organism evidence="1 2">
    <name type="scientific">Winogradskya consettensis</name>
    <dbReference type="NCBI Taxonomy" id="113560"/>
    <lineage>
        <taxon>Bacteria</taxon>
        <taxon>Bacillati</taxon>
        <taxon>Actinomycetota</taxon>
        <taxon>Actinomycetes</taxon>
        <taxon>Micromonosporales</taxon>
        <taxon>Micromonosporaceae</taxon>
        <taxon>Winogradskya</taxon>
    </lineage>
</organism>
<dbReference type="Proteomes" id="UP000680865">
    <property type="component" value="Unassembled WGS sequence"/>
</dbReference>
<name>A0A919SR24_9ACTN</name>
<dbReference type="AlphaFoldDB" id="A0A919SR24"/>
<sequence length="71" mass="7769">MVVLLPLLRGEGWFLTPFNTSVSEAGEVVLLFRPDDRDLGQALVQRLSELAPGLAVVVKLSAAARHVIFRL</sequence>
<evidence type="ECO:0000313" key="2">
    <source>
        <dbReference type="Proteomes" id="UP000680865"/>
    </source>
</evidence>
<comment type="caution">
    <text evidence="1">The sequence shown here is derived from an EMBL/GenBank/DDBJ whole genome shotgun (WGS) entry which is preliminary data.</text>
</comment>
<evidence type="ECO:0000313" key="1">
    <source>
        <dbReference type="EMBL" id="GIM76861.1"/>
    </source>
</evidence>
<accession>A0A919SR24</accession>
<proteinExistence type="predicted"/>
<keyword evidence="2" id="KW-1185">Reference proteome</keyword>
<gene>
    <name evidence="1" type="ORF">Aco04nite_52540</name>
</gene>
<reference evidence="1" key="1">
    <citation type="submission" date="2021-03" db="EMBL/GenBank/DDBJ databases">
        <title>Whole genome shotgun sequence of Actinoplanes consettensis NBRC 14913.</title>
        <authorList>
            <person name="Komaki H."/>
            <person name="Tamura T."/>
        </authorList>
    </citation>
    <scope>NUCLEOTIDE SEQUENCE</scope>
    <source>
        <strain evidence="1">NBRC 14913</strain>
    </source>
</reference>
<protein>
    <submittedName>
        <fullName evidence="1">Uncharacterized protein</fullName>
    </submittedName>
</protein>
<dbReference type="EMBL" id="BOQP01000028">
    <property type="protein sequence ID" value="GIM76861.1"/>
    <property type="molecule type" value="Genomic_DNA"/>
</dbReference>